<dbReference type="InterPro" id="IPR028009">
    <property type="entry name" value="ESCO_Acetyltransf_dom"/>
</dbReference>
<gene>
    <name evidence="13" type="ORF">g.5109</name>
</gene>
<dbReference type="Pfam" id="PF13878">
    <property type="entry name" value="zf-C2H2_3"/>
    <property type="match status" value="1"/>
</dbReference>
<evidence type="ECO:0000256" key="3">
    <source>
        <dbReference type="ARBA" id="ARBA00022679"/>
    </source>
</evidence>
<dbReference type="GO" id="GO:0000785">
    <property type="term" value="C:chromatin"/>
    <property type="evidence" value="ECO:0007669"/>
    <property type="project" value="TreeGrafter"/>
</dbReference>
<name>A0A1B6GQW1_9HEMI</name>
<feature type="domain" description="N-acetyltransferase ESCO acetyl-transferase" evidence="12">
    <location>
        <begin position="651"/>
        <end position="713"/>
    </location>
</feature>
<evidence type="ECO:0000256" key="8">
    <source>
        <dbReference type="ARBA" id="ARBA00023306"/>
    </source>
</evidence>
<sequence length="714" mass="80761">MDLAAFSPQKLQLIHQSSPRASARKRSLFPSNSPQSNDLGLISELYSDDSDVYSPPLTSPSLSITPGKVSNNPDRILKVTNCLKFDDFSPKQSERRSPKKFHHKIFGKENADVLQMSVRKSPRKTSKKQLLEKKNFDDHFVTLLSESPEKQEKMQYSVSSDSLSTPKNGTNNVMSPTAPKMIIKPISFYGKVAPILATNQTNRIQGMKCVFRPIQRSRAKAKLLFEDKPTAKKRERSRSTDVMREAKRRKAIYTGVHHAIPKLQKRSPPIVELVKKETILKKAKNLTDLSRTPYSSKKKKEGWEHTLRFTKPLRYEDSPYMAGKRKFFKTSVQNPISSSPSSGSDASPPSVVKKRKLFDCRKSYLESSPSPEKVKLDAADISELIEDNSDTDKLQEGPEVDDILLRLEEEDDEDKKREAERRMLMNILEDSPTKTSAIDSLSHCTASLDLNDSITGSGCSRFNLDEEGSNSKKTPTRIFSFFKNHSSTSKTDSPIQKGRRKWVGVGEDQLQIDAGQKKFGACQCPDCGMVYQVGEAEDEMHHTAFHNNMSTLRHTGWKNERVVYNYGIDYILMVTGDDPKSWQQKAFDVLSIVDKMLGITPATTNVMHNQKVFMYISDKRVVGCVVANPLSKAYKMMSSESDVDICSEETYPVRCGISRIWTLYSHRRRGIASTMLDTVRRNFMYGHILPREAVAFSIPTPDGKKFAAKYMETP</sequence>
<evidence type="ECO:0000256" key="6">
    <source>
        <dbReference type="ARBA" id="ARBA00022833"/>
    </source>
</evidence>
<evidence type="ECO:0000256" key="5">
    <source>
        <dbReference type="ARBA" id="ARBA00022771"/>
    </source>
</evidence>
<feature type="region of interest" description="Disordered" evidence="10">
    <location>
        <begin position="1"/>
        <end position="41"/>
    </location>
</feature>
<keyword evidence="5" id="KW-0863">Zinc-finger</keyword>
<feature type="region of interest" description="Disordered" evidence="10">
    <location>
        <begin position="151"/>
        <end position="176"/>
    </location>
</feature>
<evidence type="ECO:0000256" key="10">
    <source>
        <dbReference type="SAM" id="MobiDB-lite"/>
    </source>
</evidence>
<keyword evidence="6" id="KW-0862">Zinc</keyword>
<dbReference type="InterPro" id="IPR016181">
    <property type="entry name" value="Acyl_CoA_acyltransferase"/>
</dbReference>
<feature type="compositionally biased region" description="Polar residues" evidence="10">
    <location>
        <begin position="29"/>
        <end position="38"/>
    </location>
</feature>
<organism evidence="13">
    <name type="scientific">Cuerna arida</name>
    <dbReference type="NCBI Taxonomy" id="1464854"/>
    <lineage>
        <taxon>Eukaryota</taxon>
        <taxon>Metazoa</taxon>
        <taxon>Ecdysozoa</taxon>
        <taxon>Arthropoda</taxon>
        <taxon>Hexapoda</taxon>
        <taxon>Insecta</taxon>
        <taxon>Pterygota</taxon>
        <taxon>Neoptera</taxon>
        <taxon>Paraneoptera</taxon>
        <taxon>Hemiptera</taxon>
        <taxon>Auchenorrhyncha</taxon>
        <taxon>Membracoidea</taxon>
        <taxon>Cicadellidae</taxon>
        <taxon>Cicadellinae</taxon>
        <taxon>Proconiini</taxon>
        <taxon>Cuerna</taxon>
    </lineage>
</organism>
<dbReference type="GO" id="GO:0005634">
    <property type="term" value="C:nucleus"/>
    <property type="evidence" value="ECO:0007669"/>
    <property type="project" value="UniProtKB-SubCell"/>
</dbReference>
<feature type="domain" description="N-acetyltransferase ESCO zinc-finger" evidence="11">
    <location>
        <begin position="509"/>
        <end position="548"/>
    </location>
</feature>
<evidence type="ECO:0000259" key="11">
    <source>
        <dbReference type="Pfam" id="PF13878"/>
    </source>
</evidence>
<dbReference type="GO" id="GO:0008270">
    <property type="term" value="F:zinc ion binding"/>
    <property type="evidence" value="ECO:0007669"/>
    <property type="project" value="UniProtKB-KW"/>
</dbReference>
<evidence type="ECO:0000256" key="9">
    <source>
        <dbReference type="ARBA" id="ARBA00023315"/>
    </source>
</evidence>
<evidence type="ECO:0000256" key="2">
    <source>
        <dbReference type="ARBA" id="ARBA00005816"/>
    </source>
</evidence>
<dbReference type="EMBL" id="GECZ01004951">
    <property type="protein sequence ID" value="JAS64818.1"/>
    <property type="molecule type" value="Transcribed_RNA"/>
</dbReference>
<comment type="subcellular location">
    <subcellularLocation>
        <location evidence="1">Nucleus</location>
    </subcellularLocation>
</comment>
<evidence type="ECO:0000313" key="13">
    <source>
        <dbReference type="EMBL" id="JAS64818.1"/>
    </source>
</evidence>
<evidence type="ECO:0008006" key="14">
    <source>
        <dbReference type="Google" id="ProtNLM"/>
    </source>
</evidence>
<dbReference type="PANTHER" id="PTHR45884:SF2">
    <property type="entry name" value="N-ACETYLTRANSFERASE ECO"/>
    <property type="match status" value="1"/>
</dbReference>
<keyword evidence="8" id="KW-0131">Cell cycle</keyword>
<evidence type="ECO:0000256" key="7">
    <source>
        <dbReference type="ARBA" id="ARBA00023242"/>
    </source>
</evidence>
<dbReference type="SUPFAM" id="SSF55729">
    <property type="entry name" value="Acyl-CoA N-acyltransferases (Nat)"/>
    <property type="match status" value="1"/>
</dbReference>
<keyword evidence="7" id="KW-0539">Nucleus</keyword>
<evidence type="ECO:0000259" key="12">
    <source>
        <dbReference type="Pfam" id="PF13880"/>
    </source>
</evidence>
<evidence type="ECO:0000256" key="4">
    <source>
        <dbReference type="ARBA" id="ARBA00022723"/>
    </source>
</evidence>
<feature type="compositionally biased region" description="Low complexity" evidence="10">
    <location>
        <begin position="332"/>
        <end position="350"/>
    </location>
</feature>
<evidence type="ECO:0000256" key="1">
    <source>
        <dbReference type="ARBA" id="ARBA00004123"/>
    </source>
</evidence>
<comment type="similarity">
    <text evidence="2">Belongs to the acetyltransferase family. ECO subfamily.</text>
</comment>
<keyword evidence="9" id="KW-0012">Acyltransferase</keyword>
<proteinExistence type="inferred from homology"/>
<keyword evidence="4" id="KW-0479">Metal-binding</keyword>
<dbReference type="PANTHER" id="PTHR45884">
    <property type="entry name" value="N-ACETYLTRANSFERASE ECO"/>
    <property type="match status" value="1"/>
</dbReference>
<dbReference type="GO" id="GO:0061733">
    <property type="term" value="F:protein-lysine-acetyltransferase activity"/>
    <property type="evidence" value="ECO:0007669"/>
    <property type="project" value="TreeGrafter"/>
</dbReference>
<protein>
    <recommendedName>
        <fullName evidence="14">N-acetyltransferase domain-containing protein</fullName>
    </recommendedName>
</protein>
<dbReference type="Pfam" id="PF13880">
    <property type="entry name" value="Acetyltransf_13"/>
    <property type="match status" value="1"/>
</dbReference>
<reference evidence="13" key="1">
    <citation type="submission" date="2015-11" db="EMBL/GenBank/DDBJ databases">
        <title>De novo transcriptome assembly of four potential Pierce s Disease insect vectors from Arizona vineyards.</title>
        <authorList>
            <person name="Tassone E.E."/>
        </authorList>
    </citation>
    <scope>NUCLEOTIDE SEQUENCE</scope>
</reference>
<feature type="non-terminal residue" evidence="13">
    <location>
        <position position="714"/>
    </location>
</feature>
<dbReference type="AlphaFoldDB" id="A0A1B6GQW1"/>
<feature type="compositionally biased region" description="Polar residues" evidence="10">
    <location>
        <begin position="154"/>
        <end position="175"/>
    </location>
</feature>
<dbReference type="InterPro" id="IPR028005">
    <property type="entry name" value="AcTrfase_ESCO_Znf_dom"/>
</dbReference>
<dbReference type="GO" id="GO:0007064">
    <property type="term" value="P:mitotic sister chromatid cohesion"/>
    <property type="evidence" value="ECO:0007669"/>
    <property type="project" value="TreeGrafter"/>
</dbReference>
<feature type="region of interest" description="Disordered" evidence="10">
    <location>
        <begin position="332"/>
        <end position="351"/>
    </location>
</feature>
<accession>A0A1B6GQW1</accession>
<keyword evidence="3" id="KW-0808">Transferase</keyword>